<dbReference type="InterPro" id="IPR023298">
    <property type="entry name" value="ATPase_P-typ_TM_dom_sf"/>
</dbReference>
<feature type="region of interest" description="Disordered" evidence="5">
    <location>
        <begin position="1"/>
        <end position="82"/>
    </location>
</feature>
<reference evidence="7 8" key="1">
    <citation type="journal article" date="2017" name="Mycologia">
        <title>Bifiguratus adelaidae, gen. et sp. nov., a new member of Mucoromycotina in endophytic and soil-dwelling habitats.</title>
        <authorList>
            <person name="Torres-Cruz T.J."/>
            <person name="Billingsley Tobias T.L."/>
            <person name="Almatruk M."/>
            <person name="Hesse C."/>
            <person name="Kuske C.R."/>
            <person name="Desiro A."/>
            <person name="Benucci G.M."/>
            <person name="Bonito G."/>
            <person name="Stajich J.E."/>
            <person name="Dunlap C."/>
            <person name="Arnold A.E."/>
            <person name="Porras-Alfaro A."/>
        </authorList>
    </citation>
    <scope>NUCLEOTIDE SEQUENCE [LARGE SCALE GENOMIC DNA]</scope>
    <source>
        <strain evidence="7 8">AZ0501</strain>
    </source>
</reference>
<dbReference type="InterPro" id="IPR023214">
    <property type="entry name" value="HAD_sf"/>
</dbReference>
<dbReference type="InterPro" id="IPR023299">
    <property type="entry name" value="ATPase_P-typ_cyto_dom_N"/>
</dbReference>
<evidence type="ECO:0000313" key="8">
    <source>
        <dbReference type="Proteomes" id="UP000242875"/>
    </source>
</evidence>
<evidence type="ECO:0000256" key="1">
    <source>
        <dbReference type="ARBA" id="ARBA00004370"/>
    </source>
</evidence>
<dbReference type="InterPro" id="IPR039720">
    <property type="entry name" value="TMEM94"/>
</dbReference>
<feature type="transmembrane region" description="Helical" evidence="6">
    <location>
        <begin position="1368"/>
        <end position="1388"/>
    </location>
</feature>
<dbReference type="SUPFAM" id="SSF81665">
    <property type="entry name" value="Calcium ATPase, transmembrane domain M"/>
    <property type="match status" value="1"/>
</dbReference>
<feature type="compositionally biased region" description="Basic and acidic residues" evidence="5">
    <location>
        <begin position="1"/>
        <end position="28"/>
    </location>
</feature>
<feature type="compositionally biased region" description="Basic and acidic residues" evidence="5">
    <location>
        <begin position="149"/>
        <end position="163"/>
    </location>
</feature>
<feature type="transmembrane region" description="Helical" evidence="6">
    <location>
        <begin position="1335"/>
        <end position="1356"/>
    </location>
</feature>
<dbReference type="GO" id="GO:0016020">
    <property type="term" value="C:membrane"/>
    <property type="evidence" value="ECO:0007669"/>
    <property type="project" value="UniProtKB-SubCell"/>
</dbReference>
<feature type="transmembrane region" description="Helical" evidence="6">
    <location>
        <begin position="249"/>
        <end position="267"/>
    </location>
</feature>
<proteinExistence type="predicted"/>
<evidence type="ECO:0000256" key="3">
    <source>
        <dbReference type="ARBA" id="ARBA00022989"/>
    </source>
</evidence>
<feature type="region of interest" description="Disordered" evidence="5">
    <location>
        <begin position="879"/>
        <end position="901"/>
    </location>
</feature>
<feature type="transmembrane region" description="Helical" evidence="6">
    <location>
        <begin position="1303"/>
        <end position="1323"/>
    </location>
</feature>
<feature type="transmembrane region" description="Helical" evidence="6">
    <location>
        <begin position="1198"/>
        <end position="1217"/>
    </location>
</feature>
<feature type="transmembrane region" description="Helical" evidence="6">
    <location>
        <begin position="279"/>
        <end position="297"/>
    </location>
</feature>
<evidence type="ECO:0000313" key="7">
    <source>
        <dbReference type="EMBL" id="OZJ02713.1"/>
    </source>
</evidence>
<keyword evidence="4 6" id="KW-0472">Membrane</keyword>
<dbReference type="PANTHER" id="PTHR13219:SF6">
    <property type="entry name" value="TRANSMEMBRANE PROTEIN 94"/>
    <property type="match status" value="1"/>
</dbReference>
<name>A0A261XWI4_9FUNG</name>
<feature type="transmembrane region" description="Helical" evidence="6">
    <location>
        <begin position="1166"/>
        <end position="1186"/>
    </location>
</feature>
<dbReference type="OrthoDB" id="5568754at2759"/>
<dbReference type="SUPFAM" id="SSF81660">
    <property type="entry name" value="Metal cation-transporting ATPase, ATP-binding domain N"/>
    <property type="match status" value="1"/>
</dbReference>
<dbReference type="Proteomes" id="UP000242875">
    <property type="component" value="Unassembled WGS sequence"/>
</dbReference>
<protein>
    <recommendedName>
        <fullName evidence="9">Cation-transporting P-type ATPase C-terminal domain-containing protein</fullName>
    </recommendedName>
</protein>
<dbReference type="Gene3D" id="3.40.1110.10">
    <property type="entry name" value="Calcium-transporting ATPase, cytoplasmic domain N"/>
    <property type="match status" value="1"/>
</dbReference>
<dbReference type="Gene3D" id="1.20.1110.10">
    <property type="entry name" value="Calcium-transporting ATPase, transmembrane domain"/>
    <property type="match status" value="2"/>
</dbReference>
<comment type="caution">
    <text evidence="7">The sequence shown here is derived from an EMBL/GenBank/DDBJ whole genome shotgun (WGS) entry which is preliminary data.</text>
</comment>
<dbReference type="Gene3D" id="3.40.50.1000">
    <property type="entry name" value="HAD superfamily/HAD-like"/>
    <property type="match status" value="2"/>
</dbReference>
<accession>A0A261XWI4</accession>
<sequence length="1417" mass="160431">MEEKTAASLGDSDRQGDERLSHPVEKLQSDTLGATEDHVAQRRHSNGAAASTVPQSPEDGGSSVKAGLLASLEDSDLVRKGNRKCSSIELERLSEKKQDNGSCRSSTATRGNEHIKRTLASELRLKDSDSTRSLKSHSRTASPQPSVRNDLHTKHTLQTEKNPRGPIAQAPVAIPQTARSPKIRRRRETRLDVDRARMIATNANLHYGLSSDQALEKVLQVARNVLKEESRKVSVREQLLTYNARPETLLLLACAILLLITYIYSYYSDAPNQIRTTAMLVESLFLFVVYAWNGYLFQSETRLMKKEIMDRAETIVNSLERSGMNMVQDTRIPFVRTLTLCKVLRDGLVRVFPTNLLAEGDIVEMHYGDIAPCRMKLLQTPAEELPPTTFAQARTDVQTPRKEYYLAPGQIFKPTLFSGSSSEEELQANYIMRQGRFQFRLLETPIERNIRAALREERPNPVIFNELLIIIDLFYNYIVWIVLALALVILALRYGLVDVMQNHNPQQGFALLMVLPAYSLLPLLPMVFPLLWLVSRSFGNAKILILFEALQSSKTMYEDDEEVDEFDAEAPPPIKIVQIDRHALWKRFCSLLTKWDKSSLTRSTNLLESLGSTTVICCLDREGTISDPFPSVEEVMFPMPSEELAVLEVVEDLYRPGMVRFEETDWEQHMSSLKPLGLNLLLNTNCGVLHGRRRGEHHRKRSNLHFHGKTKPARQSCVCSLGKLIGFTENALKTFAKRKELFTFCPFHPSLDYAVRNYQYEIPSMVSSVYEEMSSGSYQLFTDGHVELLLDMCSDYWTGQGLESMTPTMEKRIYSFYHNAIINDMQCVGYAYRPINVVDHGHIPFLHQENSLPADTGYALIALPSAAGLDRIEATNADSHSYRGSLSGSENGSQTLGRTLSNASGAGSLERTWKQFDQQRVKARVNEFAFQEISSKEDEAQFFKDVIKGQIFLGMATLCHQPKLNVTDFIEDLGLAGIRFVYFSPTGERESKAYAERLGLETDWNSCILLSSSNDEDDIATTGYMQSYDINARLPRGIDQIRPHLQDVDDIPLHVSLFAECSPEATTEMIRIFQEYGEVVCCIGSALNAKSTPSFAAADVSIAMEPMQTRAQTRGSDAMSGHQPPLAIGASLVSLPCGLVMQYETSLYALTQLIRESRRLLTGMRLGFFFLAGTYMSMSLALLLSYCMLLPPLWSGYQMLWLIWIVCPIIAVPILFAPDDDNIMSIMPVKNIEHLNDRWRFMAYFFIRFTPLSILCNLTYILCLLALKPSYMHATDIFGRYGANGWLHWTSEEQWPVMVSENVMSVAFIWSLIWVCATFLHRTSSLIHYLPFRNGIWIVSSILGLVLQLVFAIVSIHFSPISISHLPWYIYFIGLIWPLSIIPIQELAKMHDRKQYIRFQKRSKLQFNTKLGMHSPL</sequence>
<feature type="transmembrane region" description="Helical" evidence="6">
    <location>
        <begin position="1245"/>
        <end position="1267"/>
    </location>
</feature>
<keyword evidence="3 6" id="KW-1133">Transmembrane helix</keyword>
<keyword evidence="8" id="KW-1185">Reference proteome</keyword>
<evidence type="ECO:0000256" key="5">
    <source>
        <dbReference type="SAM" id="MobiDB-lite"/>
    </source>
</evidence>
<feature type="region of interest" description="Disordered" evidence="5">
    <location>
        <begin position="94"/>
        <end position="188"/>
    </location>
</feature>
<gene>
    <name evidence="7" type="ORF">BZG36_03847</name>
</gene>
<dbReference type="InterPro" id="IPR036412">
    <property type="entry name" value="HAD-like_sf"/>
</dbReference>
<dbReference type="EMBL" id="MVBO01000131">
    <property type="protein sequence ID" value="OZJ02713.1"/>
    <property type="molecule type" value="Genomic_DNA"/>
</dbReference>
<dbReference type="SUPFAM" id="SSF56784">
    <property type="entry name" value="HAD-like"/>
    <property type="match status" value="1"/>
</dbReference>
<dbReference type="PANTHER" id="PTHR13219">
    <property type="entry name" value="TRANSMEMBRANE PROTEIN 94"/>
    <property type="match status" value="1"/>
</dbReference>
<dbReference type="GO" id="GO:0000166">
    <property type="term" value="F:nucleotide binding"/>
    <property type="evidence" value="ECO:0007669"/>
    <property type="project" value="InterPro"/>
</dbReference>
<feature type="compositionally biased region" description="Polar residues" evidence="5">
    <location>
        <begin position="100"/>
        <end position="110"/>
    </location>
</feature>
<evidence type="ECO:0000256" key="2">
    <source>
        <dbReference type="ARBA" id="ARBA00022692"/>
    </source>
</evidence>
<evidence type="ECO:0000256" key="6">
    <source>
        <dbReference type="SAM" id="Phobius"/>
    </source>
</evidence>
<keyword evidence="2 6" id="KW-0812">Transmembrane</keyword>
<organism evidence="7 8">
    <name type="scientific">Bifiguratus adelaidae</name>
    <dbReference type="NCBI Taxonomy" id="1938954"/>
    <lineage>
        <taxon>Eukaryota</taxon>
        <taxon>Fungi</taxon>
        <taxon>Fungi incertae sedis</taxon>
        <taxon>Mucoromycota</taxon>
        <taxon>Mucoromycotina</taxon>
        <taxon>Endogonomycetes</taxon>
        <taxon>Endogonales</taxon>
        <taxon>Endogonales incertae sedis</taxon>
        <taxon>Bifiguratus</taxon>
    </lineage>
</organism>
<comment type="subcellular location">
    <subcellularLocation>
        <location evidence="1">Membrane</location>
    </subcellularLocation>
</comment>
<feature type="compositionally biased region" description="Basic and acidic residues" evidence="5">
    <location>
        <begin position="123"/>
        <end position="132"/>
    </location>
</feature>
<feature type="transmembrane region" description="Helical" evidence="6">
    <location>
        <begin position="508"/>
        <end position="534"/>
    </location>
</feature>
<feature type="transmembrane region" description="Helical" evidence="6">
    <location>
        <begin position="474"/>
        <end position="496"/>
    </location>
</feature>
<evidence type="ECO:0008006" key="9">
    <source>
        <dbReference type="Google" id="ProtNLM"/>
    </source>
</evidence>
<evidence type="ECO:0000256" key="4">
    <source>
        <dbReference type="ARBA" id="ARBA00023136"/>
    </source>
</evidence>